<dbReference type="Pfam" id="PF12796">
    <property type="entry name" value="Ank_2"/>
    <property type="match status" value="1"/>
</dbReference>
<dbReference type="Proteomes" id="UP000054383">
    <property type="component" value="Unassembled WGS sequence"/>
</dbReference>
<dbReference type="Pfam" id="PF06100">
    <property type="entry name" value="MCRA"/>
    <property type="match status" value="1"/>
</dbReference>
<proteinExistence type="predicted"/>
<organism evidence="3 4">
    <name type="scientific">Talaromyces islandicus</name>
    <name type="common">Penicillium islandicum</name>
    <dbReference type="NCBI Taxonomy" id="28573"/>
    <lineage>
        <taxon>Eukaryota</taxon>
        <taxon>Fungi</taxon>
        <taxon>Dikarya</taxon>
        <taxon>Ascomycota</taxon>
        <taxon>Pezizomycotina</taxon>
        <taxon>Eurotiomycetes</taxon>
        <taxon>Eurotiomycetidae</taxon>
        <taxon>Eurotiales</taxon>
        <taxon>Trichocomaceae</taxon>
        <taxon>Talaromyces</taxon>
        <taxon>Talaromyces sect. Islandici</taxon>
    </lineage>
</organism>
<keyword evidence="2" id="KW-0472">Membrane</keyword>
<feature type="transmembrane region" description="Helical" evidence="2">
    <location>
        <begin position="1244"/>
        <end position="1269"/>
    </location>
</feature>
<dbReference type="GO" id="GO:0006631">
    <property type="term" value="P:fatty acid metabolic process"/>
    <property type="evidence" value="ECO:0007669"/>
    <property type="project" value="InterPro"/>
</dbReference>
<feature type="repeat" description="ANK" evidence="1">
    <location>
        <begin position="426"/>
        <end position="458"/>
    </location>
</feature>
<evidence type="ECO:0000313" key="4">
    <source>
        <dbReference type="Proteomes" id="UP000054383"/>
    </source>
</evidence>
<dbReference type="EMBL" id="CVMT01000001">
    <property type="protein sequence ID" value="CRG82866.1"/>
    <property type="molecule type" value="Genomic_DNA"/>
</dbReference>
<dbReference type="InterPro" id="IPR002110">
    <property type="entry name" value="Ankyrin_rpt"/>
</dbReference>
<keyword evidence="2" id="KW-1133">Transmembrane helix</keyword>
<dbReference type="SUPFAM" id="SSF51905">
    <property type="entry name" value="FAD/NAD(P)-binding domain"/>
    <property type="match status" value="1"/>
</dbReference>
<dbReference type="InterPro" id="IPR036770">
    <property type="entry name" value="Ankyrin_rpt-contain_sf"/>
</dbReference>
<dbReference type="InterPro" id="IPR036188">
    <property type="entry name" value="FAD/NAD-bd_sf"/>
</dbReference>
<dbReference type="SMART" id="SM00248">
    <property type="entry name" value="ANK"/>
    <property type="match status" value="7"/>
</dbReference>
<evidence type="ECO:0000256" key="1">
    <source>
        <dbReference type="PROSITE-ProRule" id="PRU00023"/>
    </source>
</evidence>
<sequence>MQFSRRLRSPFLPILFHIRLKQIFESKYDSLSTNSQRTWDRLRWGAEDIEELRSRLITNVTLLNTFISLSQFSVKKKLNSLLKRYDDDHEGSIDSSLTMDTLSSDDKQAWSSIRKELEGIGINVAAFDANREFIMNWFVEAVAKGEFQEPRLVADKGSIGQDKSNISTPEGTFQLSVAKDTEILGHITQTKWDITEQKSSVSTPLREKSTEVATLMTRWIRPKKKLVDCVVENNIPKVRQILDEAKEAKYFDRQSINIAAMMAIKQGNYAMTKVFLDNIVFDEAEYYNALQAAFSSCHSHIIKLLLEQRTPSVNTIEWYARALPLASFEGDLGITTVLLDKYPAVAERWNSSLQNLKLDALNDALCTASTQGDFPIVQLLVEKDADINKTRYWFGSPLQAASFKDHEKVVRLLLDHGANVNLKNYQLGTALQAASLQGHDIIIELLMNKGANVNSNCGKYGNALQAAASRGRIAVARQLLAKGAEVNAVGGVFGNALEAALYGNHLEVVKMLRDHGGGIASLAAAVFLVNDSDVSANIHIFDIHPSPGGGLTSYGDDSSGYVVHGGQRISYHDSCVEKLLSQVPGIDVGALPWKKRRKHQTPEEKAQAANLIRAVIQGGSGLETLDSQDLGLTLHHRLELIRVVVESDHKLGNKTIADVFSAEFLQTNFWMIWSTTFAFQPQHSAVELRRHLHRYLHDIINRDLLSGPIDMHYSVYESIVEPITEYLKNKNVDFRLEDRVIDLLAYPDSDPTTFSEIKYLDTNGSEKIITLDPTDLVFITLGAMGSASALGSNTAPPTLAPSPDVNKEWSLWFKLAEKSAKFGDPTNFCPAKPDSLLETFTVTLKDDTFFDRIAELTQNDPGSQPILSLPASNWFFNLTIPRQPVFHNQPNTVNVFWGWALYPDARGDFVKKPMLSCTGSEIMEELLGHLNFPKTVLDNSVTIPCISPYALSPLRVRHYHDRPLVIPPYSTNMALLGQFVEMEDEPTGNIEYSVRSAQLAVDHFTRDRQFPMDAKHPLRVLTIVSNKSRAWEQSPEEIIRFALRIFAEENIYEITETSVSDSTKLLAIQYYRVRKMFVFDISNESYDPAKGHLPEENELPVVVIHLSNRIIASQPHPGECARINATVRFLHDANGFGSTPPFVENHTSGTPPNYPNPRSLRREAFNVDFDLENEKLEKRDVPADLPTETECISARWTIGWVTPGAIITCFLMAVVLATAHLGLFRWLNERRVDQTMDQPYVTALSLIFVNGFRMFLAASLGISFIQIVWKILRQKPMRLSDLDRLLSILGNPLQLGCINLLSRTPIPFLCALVFWCLPIAMIFPPGALTVESRMFTTVSEQLVPMVDPGFVGNNTYQGMLANSLWASDNLGNYGSPNNKASRVARQAILAGSYITSPSPCGQNCSYSIDIAGPSFQCNDTVSPDLASWVNGTYPQYDAFEYVYLASQNSHALTYPSWEFIFELQWSSANSRGFQNLSCTAYEALYSFHIRYLNGEQTVTTTNVQHIKKLNASHFYDDYGLQPVDGGPDLLVNSSSVSLEGGNITDINRRMNIAAIQDTLVDAFSGYIDLLILHARQPANTIIEFSELYSGPATAPVFDISAATMQNLLQNITISMLSLNQTTIRTNVTQSTGVNVYSFSDRTRLILPYFLVLLIASLFIIGGGLALVSNGISASTGGLFQTLCTTRGSDRLGDLAAKGCLGGRENVPDDLKDLKVMFGVLKNRSRMAGLGTEEEIVPLIKGSF</sequence>
<dbReference type="InterPro" id="IPR010354">
    <property type="entry name" value="Oleate_hydratase"/>
</dbReference>
<feature type="transmembrane region" description="Helical" evidence="2">
    <location>
        <begin position="1306"/>
        <end position="1324"/>
    </location>
</feature>
<feature type="repeat" description="ANK" evidence="1">
    <location>
        <begin position="459"/>
        <end position="491"/>
    </location>
</feature>
<protein>
    <submittedName>
        <fullName evidence="3">Oleate hydratase</fullName>
    </submittedName>
</protein>
<keyword evidence="4" id="KW-1185">Reference proteome</keyword>
<gene>
    <name evidence="3" type="ORF">PISL3812_00212</name>
</gene>
<reference evidence="3 4" key="1">
    <citation type="submission" date="2015-04" db="EMBL/GenBank/DDBJ databases">
        <authorList>
            <person name="Syromyatnikov M.Y."/>
            <person name="Popov V.N."/>
        </authorList>
    </citation>
    <scope>NUCLEOTIDE SEQUENCE [LARGE SCALE GENOMIC DNA]</scope>
    <source>
        <strain evidence="3">WF-38-12</strain>
    </source>
</reference>
<name>A0A0U1LKC8_TALIS</name>
<feature type="transmembrane region" description="Helical" evidence="2">
    <location>
        <begin position="1200"/>
        <end position="1223"/>
    </location>
</feature>
<keyword evidence="1" id="KW-0040">ANK repeat</keyword>
<dbReference type="GO" id="GO:0071949">
    <property type="term" value="F:FAD binding"/>
    <property type="evidence" value="ECO:0007669"/>
    <property type="project" value="InterPro"/>
</dbReference>
<keyword evidence="2" id="KW-0812">Transmembrane</keyword>
<accession>A0A0U1LKC8</accession>
<dbReference type="PROSITE" id="PS50297">
    <property type="entry name" value="ANK_REP_REGION"/>
    <property type="match status" value="2"/>
</dbReference>
<dbReference type="PANTHER" id="PTHR37417">
    <property type="entry name" value="67 KDA MYOSIN-CROSS-REACTIVE ANTIGEN FAMILY PROTEIN (AFU_ORTHOLOGUE AFUA_5G09970)"/>
    <property type="match status" value="1"/>
</dbReference>
<dbReference type="SUPFAM" id="SSF48403">
    <property type="entry name" value="Ankyrin repeat"/>
    <property type="match status" value="1"/>
</dbReference>
<feature type="repeat" description="ANK" evidence="1">
    <location>
        <begin position="396"/>
        <end position="425"/>
    </location>
</feature>
<dbReference type="GO" id="GO:0050151">
    <property type="term" value="F:oleate hydratase activity"/>
    <property type="evidence" value="ECO:0007669"/>
    <property type="project" value="InterPro"/>
</dbReference>
<dbReference type="PROSITE" id="PS50088">
    <property type="entry name" value="ANK_REPEAT"/>
    <property type="match status" value="3"/>
</dbReference>
<evidence type="ECO:0000256" key="2">
    <source>
        <dbReference type="SAM" id="Phobius"/>
    </source>
</evidence>
<feature type="transmembrane region" description="Helical" evidence="2">
    <location>
        <begin position="1645"/>
        <end position="1667"/>
    </location>
</feature>
<dbReference type="OrthoDB" id="545169at2759"/>
<dbReference type="Gene3D" id="3.50.50.60">
    <property type="entry name" value="FAD/NAD(P)-binding domain"/>
    <property type="match status" value="2"/>
</dbReference>
<dbReference type="Gene3D" id="1.25.40.20">
    <property type="entry name" value="Ankyrin repeat-containing domain"/>
    <property type="match status" value="3"/>
</dbReference>
<dbReference type="PANTHER" id="PTHR37417:SF2">
    <property type="entry name" value="67 KDA MYOSIN-CROSS-REACTIVE ANTIGEN FAMILY PROTEIN (AFU_ORTHOLOGUE AFUA_5G09970)"/>
    <property type="match status" value="1"/>
</dbReference>
<evidence type="ECO:0000313" key="3">
    <source>
        <dbReference type="EMBL" id="CRG82866.1"/>
    </source>
</evidence>
<dbReference type="Gene3D" id="3.30.9.80">
    <property type="match status" value="1"/>
</dbReference>